<feature type="domain" description="C2H2-type" evidence="2">
    <location>
        <begin position="68"/>
        <end position="91"/>
    </location>
</feature>
<protein>
    <recommendedName>
        <fullName evidence="2">C2H2-type domain-containing protein</fullName>
    </recommendedName>
</protein>
<evidence type="ECO:0000259" key="2">
    <source>
        <dbReference type="PROSITE" id="PS50157"/>
    </source>
</evidence>
<evidence type="ECO:0000256" key="1">
    <source>
        <dbReference type="PROSITE-ProRule" id="PRU00042"/>
    </source>
</evidence>
<evidence type="ECO:0000313" key="4">
    <source>
        <dbReference type="Proteomes" id="UP001562425"/>
    </source>
</evidence>
<evidence type="ECO:0000313" key="3">
    <source>
        <dbReference type="EMBL" id="KAL1404236.1"/>
    </source>
</evidence>
<organism evidence="3 4">
    <name type="scientific">Culex pipiens pipiens</name>
    <name type="common">Northern house mosquito</name>
    <dbReference type="NCBI Taxonomy" id="38569"/>
    <lineage>
        <taxon>Eukaryota</taxon>
        <taxon>Metazoa</taxon>
        <taxon>Ecdysozoa</taxon>
        <taxon>Arthropoda</taxon>
        <taxon>Hexapoda</taxon>
        <taxon>Insecta</taxon>
        <taxon>Pterygota</taxon>
        <taxon>Neoptera</taxon>
        <taxon>Endopterygota</taxon>
        <taxon>Diptera</taxon>
        <taxon>Nematocera</taxon>
        <taxon>Culicoidea</taxon>
        <taxon>Culicidae</taxon>
        <taxon>Culicinae</taxon>
        <taxon>Culicini</taxon>
        <taxon>Culex</taxon>
        <taxon>Culex</taxon>
    </lineage>
</organism>
<dbReference type="Gene3D" id="3.30.160.60">
    <property type="entry name" value="Classic Zinc Finger"/>
    <property type="match status" value="1"/>
</dbReference>
<keyword evidence="4" id="KW-1185">Reference proteome</keyword>
<dbReference type="InterPro" id="IPR036236">
    <property type="entry name" value="Znf_C2H2_sf"/>
</dbReference>
<name>A0ABD1DX77_CULPP</name>
<proteinExistence type="predicted"/>
<gene>
    <name evidence="3" type="ORF">pipiens_018997</name>
</gene>
<keyword evidence="1" id="KW-0862">Zinc</keyword>
<comment type="caution">
    <text evidence="3">The sequence shown here is derived from an EMBL/GenBank/DDBJ whole genome shotgun (WGS) entry which is preliminary data.</text>
</comment>
<keyword evidence="1" id="KW-0863">Zinc-finger</keyword>
<dbReference type="Proteomes" id="UP001562425">
    <property type="component" value="Unassembled WGS sequence"/>
</dbReference>
<keyword evidence="1" id="KW-0479">Metal-binding</keyword>
<dbReference type="PROSITE" id="PS50157">
    <property type="entry name" value="ZINC_FINGER_C2H2_2"/>
    <property type="match status" value="1"/>
</dbReference>
<sequence length="91" mass="10177">MLEFCASSTNDDGVRLDCDIQCLRFRFLSDSILVDSQGVKGLTVTSEVDKLVNVQAHIKADYNGERPYFCEEFGKAFCSKDALNEHQVAHS</sequence>
<dbReference type="AlphaFoldDB" id="A0ABD1DX77"/>
<reference evidence="3 4" key="1">
    <citation type="submission" date="2024-05" db="EMBL/GenBank/DDBJ databases">
        <title>Culex pipiens pipiens assembly and annotation.</title>
        <authorList>
            <person name="Alout H."/>
            <person name="Durand T."/>
        </authorList>
    </citation>
    <scope>NUCLEOTIDE SEQUENCE [LARGE SCALE GENOMIC DNA]</scope>
    <source>
        <strain evidence="3">HA-2024</strain>
        <tissue evidence="3">Whole body</tissue>
    </source>
</reference>
<dbReference type="EMBL" id="JBEHCU010000658">
    <property type="protein sequence ID" value="KAL1404236.1"/>
    <property type="molecule type" value="Genomic_DNA"/>
</dbReference>
<accession>A0ABD1DX77</accession>
<dbReference type="SUPFAM" id="SSF57667">
    <property type="entry name" value="beta-beta-alpha zinc fingers"/>
    <property type="match status" value="1"/>
</dbReference>
<dbReference type="InterPro" id="IPR013087">
    <property type="entry name" value="Znf_C2H2_type"/>
</dbReference>
<dbReference type="GO" id="GO:0008270">
    <property type="term" value="F:zinc ion binding"/>
    <property type="evidence" value="ECO:0007669"/>
    <property type="project" value="UniProtKB-KW"/>
</dbReference>